<dbReference type="Gene3D" id="3.40.50.300">
    <property type="entry name" value="P-loop containing nucleotide triphosphate hydrolases"/>
    <property type="match status" value="1"/>
</dbReference>
<evidence type="ECO:0000256" key="5">
    <source>
        <dbReference type="SAM" id="MobiDB-lite"/>
    </source>
</evidence>
<comment type="similarity">
    <text evidence="4">Belongs to the DEAD box helicase family.</text>
</comment>
<feature type="region of interest" description="Disordered" evidence="5">
    <location>
        <begin position="551"/>
        <end position="600"/>
    </location>
</feature>
<organism evidence="7 8">
    <name type="scientific">Babesia caballi</name>
    <dbReference type="NCBI Taxonomy" id="5871"/>
    <lineage>
        <taxon>Eukaryota</taxon>
        <taxon>Sar</taxon>
        <taxon>Alveolata</taxon>
        <taxon>Apicomplexa</taxon>
        <taxon>Aconoidasida</taxon>
        <taxon>Piroplasmida</taxon>
        <taxon>Babesiidae</taxon>
        <taxon>Babesia</taxon>
    </lineage>
</organism>
<dbReference type="PROSITE" id="PS51192">
    <property type="entry name" value="HELICASE_ATP_BIND_1"/>
    <property type="match status" value="1"/>
</dbReference>
<feature type="region of interest" description="Disordered" evidence="5">
    <location>
        <begin position="51"/>
        <end position="74"/>
    </location>
</feature>
<evidence type="ECO:0000256" key="1">
    <source>
        <dbReference type="ARBA" id="ARBA00022741"/>
    </source>
</evidence>
<keyword evidence="4 7" id="KW-0347">Helicase</keyword>
<dbReference type="Pfam" id="PF00270">
    <property type="entry name" value="DEAD"/>
    <property type="match status" value="1"/>
</dbReference>
<feature type="domain" description="Helicase ATP-binding" evidence="6">
    <location>
        <begin position="133"/>
        <end position="358"/>
    </location>
</feature>
<dbReference type="EC" id="3.6.4.13" evidence="4"/>
<evidence type="ECO:0000256" key="2">
    <source>
        <dbReference type="ARBA" id="ARBA00022801"/>
    </source>
</evidence>
<feature type="compositionally biased region" description="Basic residues" evidence="5">
    <location>
        <begin position="583"/>
        <end position="592"/>
    </location>
</feature>
<proteinExistence type="inferred from homology"/>
<dbReference type="InterPro" id="IPR027417">
    <property type="entry name" value="P-loop_NTPase"/>
</dbReference>
<evidence type="ECO:0000256" key="4">
    <source>
        <dbReference type="RuleBase" id="RU365068"/>
    </source>
</evidence>
<comment type="caution">
    <text evidence="7">The sequence shown here is derived from an EMBL/GenBank/DDBJ whole genome shotgun (WGS) entry which is preliminary data.</text>
</comment>
<name>A0AAV4LPF9_BABCB</name>
<evidence type="ECO:0000259" key="6">
    <source>
        <dbReference type="PROSITE" id="PS51192"/>
    </source>
</evidence>
<gene>
    <name evidence="7" type="ORF">BcabD6B2_09320</name>
</gene>
<dbReference type="GO" id="GO:0003724">
    <property type="term" value="F:RNA helicase activity"/>
    <property type="evidence" value="ECO:0007669"/>
    <property type="project" value="UniProtKB-EC"/>
</dbReference>
<evidence type="ECO:0000256" key="3">
    <source>
        <dbReference type="ARBA" id="ARBA00022840"/>
    </source>
</evidence>
<keyword evidence="2 4" id="KW-0378">Hydrolase</keyword>
<sequence>MNVPGLCQLCAFIGCTATPGQTYRNAAAGSAVRAAGFRLPRPPAGFLAGDELPRAGAPQRPLERPEVAHVPDGGPDSVVSYAGMFKDVDSLPRRTLRDLDANVLEPTGALPAVGRMLIDEGIEGLSRLQRALFEELAYGSNALFHSATSTGKTFSMLLYAALRYYYGVPAALLRGEKVHELFERALTSPPGKAGLFNPPSSKVLQRVFVLSPTKELAIQSAKQLVAFAGGDSECVRLLIDDQALLPEDVGPRHVFVVGAANQLNVYLLSKNQGYVRGIMQHVGLVLLDEVDRLLKVANQYAPESKKLMYRKHPTAAFQVCQALLALSPNKLQLVGASASISRSHIRFVDAMIQSYRTTKCPLAVIRHRDERTAANRYVAVPSSVQHFFAVSDTESLGSKVGKLAGALRERPGERVIFFVGSQHSLLSFTHYMESYGFQCKVLHHEFGIRDNVSKRFSGEVVKGAYERRESREAFDKFDSLRSVIDAEGARHGVHGRGAAQRERVRAHLGEGGQVRPAGALCHGGQHIERKVGFAHHGEAWASGRSFRGRRALTVPYRRSRRPTPRRSPSSRGTLQEPAPAAKPHGRAPKRSYRSVFDGAC</sequence>
<dbReference type="EMBL" id="BPLF01000001">
    <property type="protein sequence ID" value="GIX61497.1"/>
    <property type="molecule type" value="Genomic_DNA"/>
</dbReference>
<keyword evidence="4" id="KW-0694">RNA-binding</keyword>
<dbReference type="Proteomes" id="UP001497744">
    <property type="component" value="Unassembled WGS sequence"/>
</dbReference>
<dbReference type="SUPFAM" id="SSF52540">
    <property type="entry name" value="P-loop containing nucleoside triphosphate hydrolases"/>
    <property type="match status" value="1"/>
</dbReference>
<dbReference type="RefSeq" id="XP_067713568.1">
    <property type="nucleotide sequence ID" value="XM_067857467.1"/>
</dbReference>
<dbReference type="InterPro" id="IPR011545">
    <property type="entry name" value="DEAD/DEAH_box_helicase_dom"/>
</dbReference>
<dbReference type="GO" id="GO:0016787">
    <property type="term" value="F:hydrolase activity"/>
    <property type="evidence" value="ECO:0007669"/>
    <property type="project" value="UniProtKB-KW"/>
</dbReference>
<reference evidence="7 8" key="1">
    <citation type="submission" date="2021-06" db="EMBL/GenBank/DDBJ databases">
        <title>Genome sequence of Babesia caballi.</title>
        <authorList>
            <person name="Yamagishi J."/>
            <person name="Kidaka T."/>
            <person name="Ochi A."/>
        </authorList>
    </citation>
    <scope>NUCLEOTIDE SEQUENCE [LARGE SCALE GENOMIC DNA]</scope>
    <source>
        <strain evidence="7">USDA-D6B2</strain>
    </source>
</reference>
<protein>
    <recommendedName>
        <fullName evidence="4">ATP-dependent RNA helicase</fullName>
        <ecNumber evidence="4">3.6.4.13</ecNumber>
    </recommendedName>
</protein>
<keyword evidence="1 4" id="KW-0547">Nucleotide-binding</keyword>
<evidence type="ECO:0000313" key="8">
    <source>
        <dbReference type="Proteomes" id="UP001497744"/>
    </source>
</evidence>
<dbReference type="GO" id="GO:0003723">
    <property type="term" value="F:RNA binding"/>
    <property type="evidence" value="ECO:0007669"/>
    <property type="project" value="UniProtKB-UniRule"/>
</dbReference>
<dbReference type="GO" id="GO:0005524">
    <property type="term" value="F:ATP binding"/>
    <property type="evidence" value="ECO:0007669"/>
    <property type="project" value="UniProtKB-UniRule"/>
</dbReference>
<comment type="catalytic activity">
    <reaction evidence="4">
        <text>ATP + H2O = ADP + phosphate + H(+)</text>
        <dbReference type="Rhea" id="RHEA:13065"/>
        <dbReference type="ChEBI" id="CHEBI:15377"/>
        <dbReference type="ChEBI" id="CHEBI:15378"/>
        <dbReference type="ChEBI" id="CHEBI:30616"/>
        <dbReference type="ChEBI" id="CHEBI:43474"/>
        <dbReference type="ChEBI" id="CHEBI:456216"/>
        <dbReference type="EC" id="3.6.4.13"/>
    </reaction>
</comment>
<keyword evidence="8" id="KW-1185">Reference proteome</keyword>
<comment type="function">
    <text evidence="4">RNA helicase.</text>
</comment>
<keyword evidence="3 4" id="KW-0067">ATP-binding</keyword>
<dbReference type="AlphaFoldDB" id="A0AAV4LPF9"/>
<dbReference type="GeneID" id="94192980"/>
<accession>A0AAV4LPF9</accession>
<dbReference type="PANTHER" id="PTHR24031">
    <property type="entry name" value="RNA HELICASE"/>
    <property type="match status" value="1"/>
</dbReference>
<comment type="domain">
    <text evidence="4">The Q motif is unique to and characteristic of the DEAD box family of RNA helicases and controls ATP binding and hydrolysis.</text>
</comment>
<dbReference type="InterPro" id="IPR014001">
    <property type="entry name" value="Helicase_ATP-bd"/>
</dbReference>
<evidence type="ECO:0000313" key="7">
    <source>
        <dbReference type="EMBL" id="GIX61497.1"/>
    </source>
</evidence>
<dbReference type="SMART" id="SM00487">
    <property type="entry name" value="DEXDc"/>
    <property type="match status" value="1"/>
</dbReference>